<evidence type="ECO:0000256" key="6">
    <source>
        <dbReference type="SAM" id="Phobius"/>
    </source>
</evidence>
<protein>
    <recommendedName>
        <fullName evidence="7">Major facilitator superfamily (MFS) profile domain-containing protein</fullName>
    </recommendedName>
</protein>
<organism evidence="8 9">
    <name type="scientific">Elysia crispata</name>
    <name type="common">lettuce slug</name>
    <dbReference type="NCBI Taxonomy" id="231223"/>
    <lineage>
        <taxon>Eukaryota</taxon>
        <taxon>Metazoa</taxon>
        <taxon>Spiralia</taxon>
        <taxon>Lophotrochozoa</taxon>
        <taxon>Mollusca</taxon>
        <taxon>Gastropoda</taxon>
        <taxon>Heterobranchia</taxon>
        <taxon>Euthyneura</taxon>
        <taxon>Panpulmonata</taxon>
        <taxon>Sacoglossa</taxon>
        <taxon>Placobranchoidea</taxon>
        <taxon>Plakobranchidae</taxon>
        <taxon>Elysia</taxon>
    </lineage>
</organism>
<feature type="transmembrane region" description="Helical" evidence="6">
    <location>
        <begin position="427"/>
        <end position="449"/>
    </location>
</feature>
<evidence type="ECO:0000256" key="3">
    <source>
        <dbReference type="ARBA" id="ARBA00022989"/>
    </source>
</evidence>
<dbReference type="Proteomes" id="UP001283361">
    <property type="component" value="Unassembled WGS sequence"/>
</dbReference>
<evidence type="ECO:0000256" key="2">
    <source>
        <dbReference type="ARBA" id="ARBA00022692"/>
    </source>
</evidence>
<proteinExistence type="predicted"/>
<dbReference type="SUPFAM" id="SSF103473">
    <property type="entry name" value="MFS general substrate transporter"/>
    <property type="match status" value="1"/>
</dbReference>
<comment type="caution">
    <text evidence="8">The sequence shown here is derived from an EMBL/GenBank/DDBJ whole genome shotgun (WGS) entry which is preliminary data.</text>
</comment>
<dbReference type="Gene3D" id="1.20.1250.20">
    <property type="entry name" value="MFS general substrate transporter like domains"/>
    <property type="match status" value="1"/>
</dbReference>
<evidence type="ECO:0000313" key="8">
    <source>
        <dbReference type="EMBL" id="KAK3767346.1"/>
    </source>
</evidence>
<keyword evidence="9" id="KW-1185">Reference proteome</keyword>
<accession>A0AAE0ZEA8</accession>
<evidence type="ECO:0000259" key="7">
    <source>
        <dbReference type="PROSITE" id="PS50850"/>
    </source>
</evidence>
<feature type="region of interest" description="Disordered" evidence="5">
    <location>
        <begin position="580"/>
        <end position="606"/>
    </location>
</feature>
<feature type="transmembrane region" description="Helical" evidence="6">
    <location>
        <begin position="480"/>
        <end position="506"/>
    </location>
</feature>
<comment type="subcellular location">
    <subcellularLocation>
        <location evidence="1">Membrane</location>
        <topology evidence="1">Multi-pass membrane protein</topology>
    </subcellularLocation>
</comment>
<feature type="transmembrane region" description="Helical" evidence="6">
    <location>
        <begin position="518"/>
        <end position="538"/>
    </location>
</feature>
<gene>
    <name evidence="8" type="ORF">RRG08_039162</name>
</gene>
<feature type="domain" description="Major facilitator superfamily (MFS) profile" evidence="7">
    <location>
        <begin position="154"/>
        <end position="576"/>
    </location>
</feature>
<dbReference type="InterPro" id="IPR036259">
    <property type="entry name" value="MFS_trans_sf"/>
</dbReference>
<feature type="region of interest" description="Disordered" evidence="5">
    <location>
        <begin position="1"/>
        <end position="33"/>
    </location>
</feature>
<reference evidence="8" key="1">
    <citation type="journal article" date="2023" name="G3 (Bethesda)">
        <title>A reference genome for the long-term kleptoplast-retaining sea slug Elysia crispata morphotype clarki.</title>
        <authorList>
            <person name="Eastman K.E."/>
            <person name="Pendleton A.L."/>
            <person name="Shaikh M.A."/>
            <person name="Suttiyut T."/>
            <person name="Ogas R."/>
            <person name="Tomko P."/>
            <person name="Gavelis G."/>
            <person name="Widhalm J.R."/>
            <person name="Wisecaver J.H."/>
        </authorList>
    </citation>
    <scope>NUCLEOTIDE SEQUENCE</scope>
    <source>
        <strain evidence="8">ECLA1</strain>
    </source>
</reference>
<keyword evidence="2 6" id="KW-0812">Transmembrane</keyword>
<dbReference type="AlphaFoldDB" id="A0AAE0ZEA8"/>
<evidence type="ECO:0000313" key="9">
    <source>
        <dbReference type="Proteomes" id="UP001283361"/>
    </source>
</evidence>
<dbReference type="InterPro" id="IPR020846">
    <property type="entry name" value="MFS_dom"/>
</dbReference>
<dbReference type="GO" id="GO:0016020">
    <property type="term" value="C:membrane"/>
    <property type="evidence" value="ECO:0007669"/>
    <property type="project" value="UniProtKB-SubCell"/>
</dbReference>
<dbReference type="PANTHER" id="PTHR24064">
    <property type="entry name" value="SOLUTE CARRIER FAMILY 22 MEMBER"/>
    <property type="match status" value="1"/>
</dbReference>
<evidence type="ECO:0000256" key="1">
    <source>
        <dbReference type="ARBA" id="ARBA00004141"/>
    </source>
</evidence>
<keyword evidence="4 6" id="KW-0472">Membrane</keyword>
<dbReference type="Pfam" id="PF00083">
    <property type="entry name" value="Sugar_tr"/>
    <property type="match status" value="1"/>
</dbReference>
<evidence type="ECO:0000256" key="4">
    <source>
        <dbReference type="ARBA" id="ARBA00023136"/>
    </source>
</evidence>
<feature type="transmembrane region" description="Helical" evidence="6">
    <location>
        <begin position="550"/>
        <end position="571"/>
    </location>
</feature>
<feature type="transmembrane region" description="Helical" evidence="6">
    <location>
        <begin position="289"/>
        <end position="311"/>
    </location>
</feature>
<feature type="transmembrane region" description="Helical" evidence="6">
    <location>
        <begin position="401"/>
        <end position="421"/>
    </location>
</feature>
<feature type="transmembrane region" description="Helical" evidence="6">
    <location>
        <begin position="456"/>
        <end position="474"/>
    </location>
</feature>
<dbReference type="CDD" id="cd17317">
    <property type="entry name" value="MFS_SLC22"/>
    <property type="match status" value="1"/>
</dbReference>
<dbReference type="PROSITE" id="PS50850">
    <property type="entry name" value="MFS"/>
    <property type="match status" value="1"/>
</dbReference>
<feature type="transmembrane region" description="Helical" evidence="6">
    <location>
        <begin position="257"/>
        <end position="277"/>
    </location>
</feature>
<name>A0AAE0ZEA8_9GAST</name>
<evidence type="ECO:0000256" key="5">
    <source>
        <dbReference type="SAM" id="MobiDB-lite"/>
    </source>
</evidence>
<keyword evidence="3 6" id="KW-1133">Transmembrane helix</keyword>
<sequence>MQGNEQEMTERGSQGDIKDVGKFSPSDTQEEEANSLILNNGKQQQNCHDQENCAGDSGNKTFEDIFHIIGHNGRFQIMLLVIVILTNVIVELQNVNTVFTLTTPKHRCKVPDLEQDSYAIDSERQAQLVDRYIPKVKDGGYKKCHILPTIPNVNDTKSSTAVFNNGTSGNVTECSEWVYDKTVMKENLVSKLDLVCERTVIRSHVNMMLFGGKMAAAFLQGYFSDLFGRRPSLIISCCGMLVTAVGSAFVFDTISLLISRFMAGFLATYLYLSIYVLGIEFLTIQQRSLLSMFTRLIFGICDLYMALMAYLLRDWQYLLLAFAWPAVFALVSSWFMPESPRWLISKNRVEQAEKQIQRIAKMNGKTVPKDIMQQMGKSNEKAKHTMLQLFGDVKLTIRWTILYINWIVMCMSAYGLAFNISNMGGNIFINFAISGLLDAVVSFVNSFVVNKFSRKYFYFSCSAFGAVACILTFLPIVLDAPTWCVVALSLIGKASIVAAYPLLYTYSAELYPTTHRGIGLGSCSMMSRIGGLVSPYIADLSVFFNGKMASVLPQLVFGACAITGALLILILPETSGKELPETVDDIREKPHSSEKSNMPEEETVLA</sequence>
<dbReference type="InterPro" id="IPR005828">
    <property type="entry name" value="MFS_sugar_transport-like"/>
</dbReference>
<feature type="compositionally biased region" description="Basic and acidic residues" evidence="5">
    <location>
        <begin position="580"/>
        <end position="598"/>
    </location>
</feature>
<feature type="transmembrane region" description="Helical" evidence="6">
    <location>
        <begin position="233"/>
        <end position="251"/>
    </location>
</feature>
<dbReference type="GO" id="GO:0022857">
    <property type="term" value="F:transmembrane transporter activity"/>
    <property type="evidence" value="ECO:0007669"/>
    <property type="project" value="InterPro"/>
</dbReference>
<feature type="transmembrane region" description="Helical" evidence="6">
    <location>
        <begin position="317"/>
        <end position="336"/>
    </location>
</feature>
<dbReference type="EMBL" id="JAWDGP010004155">
    <property type="protein sequence ID" value="KAK3767346.1"/>
    <property type="molecule type" value="Genomic_DNA"/>
</dbReference>